<sequence length="196" mass="22266">MPRFRPDARPVLGYSISSAIARTRARLRGQHVAVVAHRAATAGLSVNSGERFYLIDRRLQTDSFRVALPARETERRWLTVEADWWIHDPYLLLSTAPSDARKQLHHDITRTVSAFARISPSPELLAVRRHVEERLRGTTTRTTAGCTWKLTAIRADVRHVGKPWRAGLDAWLHRYLHDPPADDPPGRGQTETTNPF</sequence>
<comment type="caution">
    <text evidence="1">The sequence shown here is derived from an EMBL/GenBank/DDBJ whole genome shotgun (WGS) entry which is preliminary data.</text>
</comment>
<evidence type="ECO:0000313" key="1">
    <source>
        <dbReference type="EMBL" id="MFD2483779.1"/>
    </source>
</evidence>
<dbReference type="EMBL" id="JBHUKQ010000014">
    <property type="protein sequence ID" value="MFD2483779.1"/>
    <property type="molecule type" value="Genomic_DNA"/>
</dbReference>
<accession>A0ABW5I3C2</accession>
<reference evidence="2" key="1">
    <citation type="journal article" date="2019" name="Int. J. Syst. Evol. Microbiol.">
        <title>The Global Catalogue of Microorganisms (GCM) 10K type strain sequencing project: providing services to taxonomists for standard genome sequencing and annotation.</title>
        <authorList>
            <consortium name="The Broad Institute Genomics Platform"/>
            <consortium name="The Broad Institute Genome Sequencing Center for Infectious Disease"/>
            <person name="Wu L."/>
            <person name="Ma J."/>
        </authorList>
    </citation>
    <scope>NUCLEOTIDE SEQUENCE [LARGE SCALE GENOMIC DNA]</scope>
    <source>
        <strain evidence="2">CGMCC 4.7638</strain>
    </source>
</reference>
<gene>
    <name evidence="1" type="ORF">ACFSUT_26110</name>
</gene>
<organism evidence="1 2">
    <name type="scientific">Amycolatopsis albidoflavus</name>
    <dbReference type="NCBI Taxonomy" id="102226"/>
    <lineage>
        <taxon>Bacteria</taxon>
        <taxon>Bacillati</taxon>
        <taxon>Actinomycetota</taxon>
        <taxon>Actinomycetes</taxon>
        <taxon>Pseudonocardiales</taxon>
        <taxon>Pseudonocardiaceae</taxon>
        <taxon>Amycolatopsis</taxon>
    </lineage>
</organism>
<name>A0ABW5I3C2_9PSEU</name>
<keyword evidence="2" id="KW-1185">Reference proteome</keyword>
<protein>
    <submittedName>
        <fullName evidence="1">Uncharacterized protein</fullName>
    </submittedName>
</protein>
<proteinExistence type="predicted"/>
<dbReference type="Proteomes" id="UP001597542">
    <property type="component" value="Unassembled WGS sequence"/>
</dbReference>
<evidence type="ECO:0000313" key="2">
    <source>
        <dbReference type="Proteomes" id="UP001597542"/>
    </source>
</evidence>
<dbReference type="RefSeq" id="WP_344284212.1">
    <property type="nucleotide sequence ID" value="NZ_BAAAHV010000022.1"/>
</dbReference>